<dbReference type="Gene3D" id="3.30.1330.60">
    <property type="entry name" value="OmpA-like domain"/>
    <property type="match status" value="1"/>
</dbReference>
<keyword evidence="2 4" id="KW-0472">Membrane</keyword>
<evidence type="ECO:0000313" key="6">
    <source>
        <dbReference type="EMBL" id="UZE95401.1"/>
    </source>
</evidence>
<dbReference type="InterPro" id="IPR006664">
    <property type="entry name" value="OMP_bac"/>
</dbReference>
<evidence type="ECO:0000256" key="4">
    <source>
        <dbReference type="PROSITE-ProRule" id="PRU00473"/>
    </source>
</evidence>
<evidence type="ECO:0000256" key="2">
    <source>
        <dbReference type="ARBA" id="ARBA00023136"/>
    </source>
</evidence>
<name>A0ABY6MZX7_9ALTE</name>
<dbReference type="PRINTS" id="PR01021">
    <property type="entry name" value="OMPADOMAIN"/>
</dbReference>
<dbReference type="PANTHER" id="PTHR30329">
    <property type="entry name" value="STATOR ELEMENT OF FLAGELLAR MOTOR COMPLEX"/>
    <property type="match status" value="1"/>
</dbReference>
<keyword evidence="3" id="KW-0998">Cell outer membrane</keyword>
<reference evidence="6" key="1">
    <citation type="submission" date="2022-06" db="EMBL/GenBank/DDBJ databases">
        <title>Alkalimarinus sp. nov., isolated from gut of a Alitta virens.</title>
        <authorList>
            <person name="Yang A.I."/>
            <person name="Shin N.-R."/>
        </authorList>
    </citation>
    <scope>NUCLEOTIDE SEQUENCE</scope>
    <source>
        <strain evidence="6">A2M4</strain>
    </source>
</reference>
<evidence type="ECO:0000259" key="5">
    <source>
        <dbReference type="PROSITE" id="PS51123"/>
    </source>
</evidence>
<keyword evidence="7" id="KW-1185">Reference proteome</keyword>
<evidence type="ECO:0000256" key="3">
    <source>
        <dbReference type="ARBA" id="ARBA00023237"/>
    </source>
</evidence>
<feature type="domain" description="OmpA-like" evidence="5">
    <location>
        <begin position="307"/>
        <end position="425"/>
    </location>
</feature>
<dbReference type="InterPro" id="IPR036737">
    <property type="entry name" value="OmpA-like_sf"/>
</dbReference>
<dbReference type="InterPro" id="IPR006690">
    <property type="entry name" value="OMPA-like_CS"/>
</dbReference>
<dbReference type="InterPro" id="IPR006665">
    <property type="entry name" value="OmpA-like"/>
</dbReference>
<dbReference type="InterPro" id="IPR050330">
    <property type="entry name" value="Bact_OuterMem_StrucFunc"/>
</dbReference>
<dbReference type="SUPFAM" id="SSF103088">
    <property type="entry name" value="OmpA-like"/>
    <property type="match status" value="1"/>
</dbReference>
<dbReference type="PANTHER" id="PTHR30329:SF21">
    <property type="entry name" value="LIPOPROTEIN YIAD-RELATED"/>
    <property type="match status" value="1"/>
</dbReference>
<comment type="subcellular location">
    <subcellularLocation>
        <location evidence="1">Cell outer membrane</location>
    </subcellularLocation>
</comment>
<gene>
    <name evidence="6" type="ORF">NKI27_15200</name>
</gene>
<dbReference type="CDD" id="cd07185">
    <property type="entry name" value="OmpA_C-like"/>
    <property type="match status" value="1"/>
</dbReference>
<organism evidence="6 7">
    <name type="scientific">Alkalimarinus alittae</name>
    <dbReference type="NCBI Taxonomy" id="2961619"/>
    <lineage>
        <taxon>Bacteria</taxon>
        <taxon>Pseudomonadati</taxon>
        <taxon>Pseudomonadota</taxon>
        <taxon>Gammaproteobacteria</taxon>
        <taxon>Alteromonadales</taxon>
        <taxon>Alteromonadaceae</taxon>
        <taxon>Alkalimarinus</taxon>
    </lineage>
</organism>
<sequence length="429" mass="47191">MNIFSPTLYKQASQSYSDAIKWASADDPKANSFAQTGLSTLAKANANAVQSRYILEEVLNARSKTIAAGASTSQASKFKEAEKSFLGLTTLIESGKVSKAKDGRTEVLKAYQQLELIALKGDTVEHAKMALASAKKSDVDDHAPKTLKLAEEEYQLALNVFDADRNNVDKAAVHANRSLWYSQRASQISETLRHFESSDYSEEDKVLWYQEQISRLAAPITNEVAYNLPNKEVIKGLNADIQGIINANAVLLGELEASSAGKQQLAREKEEVLMLSMQAQRENQAAASKFAFVQSLFTQNEAEVYRQTNDVLIRAYGFDFPSGKSEIESTNFALLNKITEAISTFPHAKILVSGHTDNVGGDQFNLSLSEARAEKVALFLNQVGNIPIERIEFKGYGKQRPVISNETAEGRAANRRVEILIINGTQSKT</sequence>
<dbReference type="PROSITE" id="PS51123">
    <property type="entry name" value="OMPA_2"/>
    <property type="match status" value="1"/>
</dbReference>
<evidence type="ECO:0000313" key="7">
    <source>
        <dbReference type="Proteomes" id="UP001163739"/>
    </source>
</evidence>
<accession>A0ABY6MZX7</accession>
<protein>
    <submittedName>
        <fullName evidence="6">OmpA family protein</fullName>
    </submittedName>
</protein>
<dbReference type="Pfam" id="PF00691">
    <property type="entry name" value="OmpA"/>
    <property type="match status" value="1"/>
</dbReference>
<evidence type="ECO:0000256" key="1">
    <source>
        <dbReference type="ARBA" id="ARBA00004442"/>
    </source>
</evidence>
<dbReference type="Proteomes" id="UP001163739">
    <property type="component" value="Chromosome"/>
</dbReference>
<proteinExistence type="predicted"/>
<dbReference type="RefSeq" id="WP_265046890.1">
    <property type="nucleotide sequence ID" value="NZ_CP100390.1"/>
</dbReference>
<dbReference type="EMBL" id="CP100390">
    <property type="protein sequence ID" value="UZE95401.1"/>
    <property type="molecule type" value="Genomic_DNA"/>
</dbReference>
<dbReference type="PROSITE" id="PS01068">
    <property type="entry name" value="OMPA_1"/>
    <property type="match status" value="1"/>
</dbReference>